<dbReference type="SUPFAM" id="SSF88697">
    <property type="entry name" value="PUA domain-like"/>
    <property type="match status" value="1"/>
</dbReference>
<keyword evidence="4" id="KW-1185">Reference proteome</keyword>
<proteinExistence type="predicted"/>
<dbReference type="Gene3D" id="2.30.130.30">
    <property type="entry name" value="Hypothetical protein"/>
    <property type="match status" value="1"/>
</dbReference>
<dbReference type="GO" id="GO:0003964">
    <property type="term" value="F:RNA-directed DNA polymerase activity"/>
    <property type="evidence" value="ECO:0007669"/>
    <property type="project" value="UniProtKB-KW"/>
</dbReference>
<dbReference type="AlphaFoldDB" id="A0A9P1FWS3"/>
<dbReference type="EMBL" id="CAMXCT030001720">
    <property type="protein sequence ID" value="CAL4779806.1"/>
    <property type="molecule type" value="Genomic_DNA"/>
</dbReference>
<name>A0A9P1FWS3_9DINO</name>
<keyword evidence="3" id="KW-0548">Nucleotidyltransferase</keyword>
<sequence length="451" mass="50321">MGWEKLCKRKVAIVCDSDDESTITTITTITSRDCKCKKTLSVSEKKIEIEIDSDDSDDSLETLETVPRKDLDELIGPDFLGTPKSKRLPALKDPPSAKVRFLKLRPDTPEKLPTVKQVTPGEQIEPNSSKPGSDRSDLHPKSGKSERFVEKIRSTIKDQPPEAEKSEKPLPPKASPLMFRLDNSRASLLKPKAPRKSKHFPHRVSAPPPVLDCDELLASAAGKRLADPAVPAVAPQLQRPGVALVIKKRWCDEIFEGSKVWEIRGSSLAKRGRICIAQSKSQMLVGEVEIVNCLKVGRKVDGKLVPWSNSRQDVQNFIGARENLPKHCVEDLSWVPYSKVFAWVLDKKLRYAEPQPYRHKKGCIQWVKLEPGLEAKPRHSFGVRRRSQLGAASRRARPVQPVQPVQPVLSAVALRPATSNEPAWRVPANAHVKFLEDDPDPPHHGEPIDVD</sequence>
<comment type="caution">
    <text evidence="2">The sequence shown here is derived from an EMBL/GenBank/DDBJ whole genome shotgun (WGS) entry which is preliminary data.</text>
</comment>
<dbReference type="OrthoDB" id="439663at2759"/>
<dbReference type="EMBL" id="CAMXCT020001720">
    <property type="protein sequence ID" value="CAL1145869.1"/>
    <property type="molecule type" value="Genomic_DNA"/>
</dbReference>
<evidence type="ECO:0000256" key="1">
    <source>
        <dbReference type="SAM" id="MobiDB-lite"/>
    </source>
</evidence>
<accession>A0A9P1FWS3</accession>
<feature type="region of interest" description="Disordered" evidence="1">
    <location>
        <begin position="73"/>
        <end position="177"/>
    </location>
</feature>
<evidence type="ECO:0000313" key="2">
    <source>
        <dbReference type="EMBL" id="CAI3992494.1"/>
    </source>
</evidence>
<reference evidence="3 4" key="2">
    <citation type="submission" date="2024-05" db="EMBL/GenBank/DDBJ databases">
        <authorList>
            <person name="Chen Y."/>
            <person name="Shah S."/>
            <person name="Dougan E. K."/>
            <person name="Thang M."/>
            <person name="Chan C."/>
        </authorList>
    </citation>
    <scope>NUCLEOTIDE SEQUENCE [LARGE SCALE GENOMIC DNA]</scope>
</reference>
<organism evidence="2">
    <name type="scientific">Cladocopium goreaui</name>
    <dbReference type="NCBI Taxonomy" id="2562237"/>
    <lineage>
        <taxon>Eukaryota</taxon>
        <taxon>Sar</taxon>
        <taxon>Alveolata</taxon>
        <taxon>Dinophyceae</taxon>
        <taxon>Suessiales</taxon>
        <taxon>Symbiodiniaceae</taxon>
        <taxon>Cladocopium</taxon>
    </lineage>
</organism>
<keyword evidence="3" id="KW-0695">RNA-directed DNA polymerase</keyword>
<evidence type="ECO:0000313" key="3">
    <source>
        <dbReference type="EMBL" id="CAL4779806.1"/>
    </source>
</evidence>
<feature type="region of interest" description="Disordered" evidence="1">
    <location>
        <begin position="381"/>
        <end position="401"/>
    </location>
</feature>
<feature type="compositionally biased region" description="Basic and acidic residues" evidence="1">
    <location>
        <begin position="132"/>
        <end position="170"/>
    </location>
</feature>
<evidence type="ECO:0000313" key="4">
    <source>
        <dbReference type="Proteomes" id="UP001152797"/>
    </source>
</evidence>
<reference evidence="2" key="1">
    <citation type="submission" date="2022-10" db="EMBL/GenBank/DDBJ databases">
        <authorList>
            <person name="Chen Y."/>
            <person name="Dougan E. K."/>
            <person name="Chan C."/>
            <person name="Rhodes N."/>
            <person name="Thang M."/>
        </authorList>
    </citation>
    <scope>NUCLEOTIDE SEQUENCE</scope>
</reference>
<dbReference type="Proteomes" id="UP001152797">
    <property type="component" value="Unassembled WGS sequence"/>
</dbReference>
<dbReference type="InterPro" id="IPR015947">
    <property type="entry name" value="PUA-like_sf"/>
</dbReference>
<gene>
    <name evidence="2" type="ORF">C1SCF055_LOCUS19321</name>
</gene>
<keyword evidence="3" id="KW-0808">Transferase</keyword>
<protein>
    <submittedName>
        <fullName evidence="3">Reverse transcriptase domain-containing protein</fullName>
    </submittedName>
</protein>
<dbReference type="EMBL" id="CAMXCT010001720">
    <property type="protein sequence ID" value="CAI3992494.1"/>
    <property type="molecule type" value="Genomic_DNA"/>
</dbReference>